<dbReference type="Pfam" id="PF01979">
    <property type="entry name" value="Amidohydro_1"/>
    <property type="match status" value="1"/>
</dbReference>
<evidence type="ECO:0000313" key="4">
    <source>
        <dbReference type="EMBL" id="MZL70520.1"/>
    </source>
</evidence>
<feature type="domain" description="Amidohydrolase-related" evidence="2">
    <location>
        <begin position="56"/>
        <end position="408"/>
    </location>
</feature>
<dbReference type="EMBL" id="FQVY01000003">
    <property type="protein sequence ID" value="SHG35562.1"/>
    <property type="molecule type" value="Genomic_DNA"/>
</dbReference>
<dbReference type="SUPFAM" id="SSF51556">
    <property type="entry name" value="Metallo-dependent hydrolases"/>
    <property type="match status" value="1"/>
</dbReference>
<reference evidence="3" key="4">
    <citation type="submission" date="2022-06" db="EMBL/GenBank/DDBJ databases">
        <title>Isolation of gut microbiota from human fecal samples.</title>
        <authorList>
            <person name="Pamer E.G."/>
            <person name="Barat B."/>
            <person name="Waligurski E."/>
            <person name="Medina S."/>
            <person name="Paddock L."/>
            <person name="Mostad J."/>
        </authorList>
    </citation>
    <scope>NUCLEOTIDE SEQUENCE</scope>
    <source>
        <strain evidence="3">DFI.7.96</strain>
    </source>
</reference>
<organism evidence="5 6">
    <name type="scientific">Bittarella massiliensis</name>
    <name type="common">ex Durand et al. 2017</name>
    <dbReference type="NCBI Taxonomy" id="1720313"/>
    <lineage>
        <taxon>Bacteria</taxon>
        <taxon>Bacillati</taxon>
        <taxon>Bacillota</taxon>
        <taxon>Clostridia</taxon>
        <taxon>Eubacteriales</taxon>
        <taxon>Oscillospiraceae</taxon>
        <taxon>Bittarella (ex Durand et al. 2017)</taxon>
    </lineage>
</organism>
<dbReference type="Gene3D" id="2.30.40.10">
    <property type="entry name" value="Urease, subunit C, domain 1"/>
    <property type="match status" value="1"/>
</dbReference>
<evidence type="ECO:0000256" key="1">
    <source>
        <dbReference type="ARBA" id="ARBA00022801"/>
    </source>
</evidence>
<dbReference type="RefSeq" id="WP_021660259.1">
    <property type="nucleotide sequence ID" value="NZ_FQVY01000003.1"/>
</dbReference>
<dbReference type="EMBL" id="JANGAB010000003">
    <property type="protein sequence ID" value="MCQ4949475.1"/>
    <property type="molecule type" value="Genomic_DNA"/>
</dbReference>
<dbReference type="AlphaFoldDB" id="A0AAQ1RWR0"/>
<evidence type="ECO:0000313" key="3">
    <source>
        <dbReference type="EMBL" id="MCQ4949475.1"/>
    </source>
</evidence>
<name>A0AAQ1RWR0_9FIRM</name>
<dbReference type="EMBL" id="WWVX01000008">
    <property type="protein sequence ID" value="MZL70520.1"/>
    <property type="molecule type" value="Genomic_DNA"/>
</dbReference>
<keyword evidence="7" id="KW-1185">Reference proteome</keyword>
<dbReference type="Proteomes" id="UP001205063">
    <property type="component" value="Unassembled WGS sequence"/>
</dbReference>
<dbReference type="InterPro" id="IPR011059">
    <property type="entry name" value="Metal-dep_hydrolase_composite"/>
</dbReference>
<reference evidence="6" key="1">
    <citation type="submission" date="2016-11" db="EMBL/GenBank/DDBJ databases">
        <authorList>
            <person name="Jaros S."/>
            <person name="Januszkiewicz K."/>
            <person name="Wedrychowicz H."/>
        </authorList>
    </citation>
    <scope>NUCLEOTIDE SEQUENCE [LARGE SCALE GENOMIC DNA]</scope>
    <source>
        <strain evidence="6">DSM 4029</strain>
    </source>
</reference>
<evidence type="ECO:0000313" key="5">
    <source>
        <dbReference type="EMBL" id="SHG35562.1"/>
    </source>
</evidence>
<dbReference type="InterPro" id="IPR006680">
    <property type="entry name" value="Amidohydro-rel"/>
</dbReference>
<accession>A0AAQ1RWR0</accession>
<keyword evidence="1" id="KW-0378">Hydrolase</keyword>
<comment type="caution">
    <text evidence="5">The sequence shown here is derived from an EMBL/GenBank/DDBJ whole genome shotgun (WGS) entry which is preliminary data.</text>
</comment>
<dbReference type="GO" id="GO:0016810">
    <property type="term" value="F:hydrolase activity, acting on carbon-nitrogen (but not peptide) bonds"/>
    <property type="evidence" value="ECO:0007669"/>
    <property type="project" value="InterPro"/>
</dbReference>
<dbReference type="InterPro" id="IPR050287">
    <property type="entry name" value="MTA/SAH_deaminase"/>
</dbReference>
<dbReference type="Proteomes" id="UP000184089">
    <property type="component" value="Unassembled WGS sequence"/>
</dbReference>
<evidence type="ECO:0000313" key="7">
    <source>
        <dbReference type="Proteomes" id="UP000474718"/>
    </source>
</evidence>
<protein>
    <submittedName>
        <fullName evidence="5">5-methylthioadenosine/S-adenosylhomocysteine deaminase</fullName>
    </submittedName>
    <submittedName>
        <fullName evidence="3">Amidohydrolase family protein</fullName>
    </submittedName>
</protein>
<proteinExistence type="predicted"/>
<dbReference type="PANTHER" id="PTHR43794:SF11">
    <property type="entry name" value="AMIDOHYDROLASE-RELATED DOMAIN-CONTAINING PROTEIN"/>
    <property type="match status" value="1"/>
</dbReference>
<dbReference type="PANTHER" id="PTHR43794">
    <property type="entry name" value="AMINOHYDROLASE SSNA-RELATED"/>
    <property type="match status" value="1"/>
</dbReference>
<dbReference type="InterPro" id="IPR032466">
    <property type="entry name" value="Metal_Hydrolase"/>
</dbReference>
<dbReference type="SUPFAM" id="SSF51338">
    <property type="entry name" value="Composite domain of metallo-dependent hydrolases"/>
    <property type="match status" value="1"/>
</dbReference>
<evidence type="ECO:0000259" key="2">
    <source>
        <dbReference type="Pfam" id="PF01979"/>
    </source>
</evidence>
<dbReference type="Proteomes" id="UP000474718">
    <property type="component" value="Unassembled WGS sequence"/>
</dbReference>
<reference evidence="4 7" key="3">
    <citation type="journal article" date="2019" name="Nat. Med.">
        <title>A library of human gut bacterial isolates paired with longitudinal multiomics data enables mechanistic microbiome research.</title>
        <authorList>
            <person name="Poyet M."/>
            <person name="Groussin M."/>
            <person name="Gibbons S.M."/>
            <person name="Avila-Pacheco J."/>
            <person name="Jiang X."/>
            <person name="Kearney S.M."/>
            <person name="Perrotta A.R."/>
            <person name="Berdy B."/>
            <person name="Zhao S."/>
            <person name="Lieberman T.D."/>
            <person name="Swanson P.K."/>
            <person name="Smith M."/>
            <person name="Roesemann S."/>
            <person name="Alexander J.E."/>
            <person name="Rich S.A."/>
            <person name="Livny J."/>
            <person name="Vlamakis H."/>
            <person name="Clish C."/>
            <person name="Bullock K."/>
            <person name="Deik A."/>
            <person name="Scott J."/>
            <person name="Pierce K.A."/>
            <person name="Xavier R.J."/>
            <person name="Alm E.J."/>
        </authorList>
    </citation>
    <scope>NUCLEOTIDE SEQUENCE [LARGE SCALE GENOMIC DNA]</scope>
    <source>
        <strain evidence="4 7">BIOML-A2</strain>
    </source>
</reference>
<dbReference type="Gene3D" id="3.20.20.140">
    <property type="entry name" value="Metal-dependent hydrolases"/>
    <property type="match status" value="1"/>
</dbReference>
<reference evidence="5" key="2">
    <citation type="submission" date="2016-11" db="EMBL/GenBank/DDBJ databases">
        <authorList>
            <person name="Varghese N."/>
            <person name="Submissions S."/>
        </authorList>
    </citation>
    <scope>NUCLEOTIDE SEQUENCE</scope>
    <source>
        <strain evidence="5">DSM 4029</strain>
    </source>
</reference>
<evidence type="ECO:0000313" key="6">
    <source>
        <dbReference type="Proteomes" id="UP000184089"/>
    </source>
</evidence>
<gene>
    <name evidence="4" type="ORF">GT747_12255</name>
    <name evidence="3" type="ORF">NE646_07310</name>
    <name evidence="5" type="ORF">SAMN05444424_2225</name>
</gene>
<sequence>MGKTVIQNGMIITVDRDDRVLDKGYLVIEGNKITEIGAGDYQGEADCVVDAAGKAVLPGIVDAHSHVAGSLFKALTEDPENGFYGLSLPMEGQLTPETTYHLSLLGAVEQMKAGITCTNDIYHYMDRVTQAFYDIGMRAVVSQNIVDVDIAALRYDDYTRYPKMGQDFVEQNIRLIEDWNGKDDGRITCRFGPHATDTVSLELAKQIVELGEKYGVGFHTHISQSPREAKYVQETYGFSCLGYLKESGLLGEHLMGAHCIYISDDDVKMLAESRTPMLHCAEMLGKRGHVPPVKRMFDEGVRLILGTDWVTQDCWTNMRAAISMDRMAGCTVHDMNAKKALRKSTIEPAEALGLDDKIGSLEAGKQADIILIDLQSPNLTPMFDDPVATLVYNANRHDVCDVMIAGRWTVRDHLLKTAEEKEILANGQKIANEIYQAHLASKNADWNH</sequence>